<evidence type="ECO:0000256" key="5">
    <source>
        <dbReference type="ARBA" id="ARBA00022741"/>
    </source>
</evidence>
<reference evidence="8 9" key="1">
    <citation type="submission" date="2019-02" db="EMBL/GenBank/DDBJ databases">
        <title>Prokaryotic population dynamics and viral predation in marine succession experiment using metagenomics: the confinement effect.</title>
        <authorList>
            <person name="Haro-Moreno J.M."/>
            <person name="Rodriguez-Valera F."/>
            <person name="Lopez-Perez M."/>
        </authorList>
    </citation>
    <scope>NUCLEOTIDE SEQUENCE [LARGE SCALE GENOMIC DNA]</scope>
    <source>
        <strain evidence="8">MED-G167</strain>
    </source>
</reference>
<sequence>MKSLIYGYGVTGKSIEQYLIRKSIDYKIFDDNKDLYSSEHFTNKLEDDWEIIYCSPGIDQTTFKKLKNLAKKDVLTDIDIFFKEDNSIKIGITGTNKKSTTCFHLYQILSKENSVNLVGNIGNPVLNSINNGAEYSVIELSSQQLDKIQEMALDFGVLLNLAPDHLDYHGSFEAYKEAKEKVLQSNKTSIENDPFDLYKWITGKDIDRFELKDLPFRLQFISDSIINDSKSTNMHSLKHAIDKTNTFFKDSEYSLIMCGDPKKESFTHFKPIGPSKVFIFGAHRIEIDDCIDHPNISIHDDMRSALEEIYKNNQSKNILFSPGYPSGDDFKNFEERGECFNNLISEMNL</sequence>
<dbReference type="EMBL" id="SHBM01000003">
    <property type="protein sequence ID" value="RZO18829.1"/>
    <property type="molecule type" value="Genomic_DNA"/>
</dbReference>
<evidence type="ECO:0000256" key="2">
    <source>
        <dbReference type="ARBA" id="ARBA00004752"/>
    </source>
</evidence>
<evidence type="ECO:0000256" key="1">
    <source>
        <dbReference type="ARBA" id="ARBA00004496"/>
    </source>
</evidence>
<evidence type="ECO:0000313" key="9">
    <source>
        <dbReference type="Proteomes" id="UP000318359"/>
    </source>
</evidence>
<dbReference type="Gene3D" id="3.40.1190.10">
    <property type="entry name" value="Mur-like, catalytic domain"/>
    <property type="match status" value="1"/>
</dbReference>
<gene>
    <name evidence="8" type="ORF">EVB00_00350</name>
</gene>
<comment type="caution">
    <text evidence="8">The sequence shown here is derived from an EMBL/GenBank/DDBJ whole genome shotgun (WGS) entry which is preliminary data.</text>
</comment>
<dbReference type="InterPro" id="IPR013221">
    <property type="entry name" value="Mur_ligase_cen"/>
</dbReference>
<dbReference type="SUPFAM" id="SSF53623">
    <property type="entry name" value="MurD-like peptide ligases, catalytic domain"/>
    <property type="match status" value="1"/>
</dbReference>
<dbReference type="GO" id="GO:0008360">
    <property type="term" value="P:regulation of cell shape"/>
    <property type="evidence" value="ECO:0007669"/>
    <property type="project" value="InterPro"/>
</dbReference>
<proteinExistence type="predicted"/>
<dbReference type="Pfam" id="PF08245">
    <property type="entry name" value="Mur_ligase_M"/>
    <property type="match status" value="1"/>
</dbReference>
<dbReference type="GO" id="GO:0008764">
    <property type="term" value="F:UDP-N-acetylmuramoylalanine-D-glutamate ligase activity"/>
    <property type="evidence" value="ECO:0007669"/>
    <property type="project" value="InterPro"/>
</dbReference>
<dbReference type="PANTHER" id="PTHR43692:SF1">
    <property type="entry name" value="UDP-N-ACETYLMURAMOYLALANINE--D-GLUTAMATE LIGASE"/>
    <property type="match status" value="1"/>
</dbReference>
<feature type="domain" description="Mur ligase central" evidence="7">
    <location>
        <begin position="92"/>
        <end position="187"/>
    </location>
</feature>
<dbReference type="GO" id="GO:0005524">
    <property type="term" value="F:ATP binding"/>
    <property type="evidence" value="ECO:0007669"/>
    <property type="project" value="UniProtKB-KW"/>
</dbReference>
<organism evidence="8 9">
    <name type="scientific">SAR86 cluster bacterium</name>
    <dbReference type="NCBI Taxonomy" id="2030880"/>
    <lineage>
        <taxon>Bacteria</taxon>
        <taxon>Pseudomonadati</taxon>
        <taxon>Pseudomonadota</taxon>
        <taxon>Gammaproteobacteria</taxon>
        <taxon>SAR86 cluster</taxon>
    </lineage>
</organism>
<evidence type="ECO:0000256" key="6">
    <source>
        <dbReference type="ARBA" id="ARBA00022840"/>
    </source>
</evidence>
<keyword evidence="6" id="KW-0067">ATP-binding</keyword>
<keyword evidence="5" id="KW-0547">Nucleotide-binding</keyword>
<dbReference type="InterPro" id="IPR036565">
    <property type="entry name" value="Mur-like_cat_sf"/>
</dbReference>
<dbReference type="AlphaFoldDB" id="A0A520MCA8"/>
<protein>
    <submittedName>
        <fullName evidence="8">UDP-N-acetylmuramoylalanine--D-glutamate ligase</fullName>
    </submittedName>
</protein>
<comment type="subcellular location">
    <subcellularLocation>
        <location evidence="1">Cytoplasm</location>
    </subcellularLocation>
</comment>
<dbReference type="SUPFAM" id="SSF53244">
    <property type="entry name" value="MurD-like peptide ligases, peptide-binding domain"/>
    <property type="match status" value="1"/>
</dbReference>
<evidence type="ECO:0000259" key="7">
    <source>
        <dbReference type="Pfam" id="PF08245"/>
    </source>
</evidence>
<dbReference type="GO" id="GO:0005737">
    <property type="term" value="C:cytoplasm"/>
    <property type="evidence" value="ECO:0007669"/>
    <property type="project" value="UniProtKB-SubCell"/>
</dbReference>
<dbReference type="PANTHER" id="PTHR43692">
    <property type="entry name" value="UDP-N-ACETYLMURAMOYLALANINE--D-GLUTAMATE LIGASE"/>
    <property type="match status" value="1"/>
</dbReference>
<evidence type="ECO:0000256" key="4">
    <source>
        <dbReference type="ARBA" id="ARBA00022598"/>
    </source>
</evidence>
<evidence type="ECO:0000313" key="8">
    <source>
        <dbReference type="EMBL" id="RZO18829.1"/>
    </source>
</evidence>
<evidence type="ECO:0000256" key="3">
    <source>
        <dbReference type="ARBA" id="ARBA00022490"/>
    </source>
</evidence>
<accession>A0A520MCA8</accession>
<comment type="pathway">
    <text evidence="2">Cell wall biogenesis; peptidoglycan biosynthesis.</text>
</comment>
<dbReference type="InterPro" id="IPR036615">
    <property type="entry name" value="Mur_ligase_C_dom_sf"/>
</dbReference>
<name>A0A520MCA8_9GAMM</name>
<keyword evidence="4 8" id="KW-0436">Ligase</keyword>
<dbReference type="Proteomes" id="UP000318359">
    <property type="component" value="Unassembled WGS sequence"/>
</dbReference>
<dbReference type="Gene3D" id="3.90.190.20">
    <property type="entry name" value="Mur ligase, C-terminal domain"/>
    <property type="match status" value="1"/>
</dbReference>
<keyword evidence="3" id="KW-0963">Cytoplasm</keyword>
<dbReference type="InterPro" id="IPR005762">
    <property type="entry name" value="MurD"/>
</dbReference>
<dbReference type="GO" id="GO:0051301">
    <property type="term" value="P:cell division"/>
    <property type="evidence" value="ECO:0007669"/>
    <property type="project" value="InterPro"/>
</dbReference>